<accession>A0ABQ2Q6K3</accession>
<keyword evidence="6" id="KW-0812">Transmembrane</keyword>
<dbReference type="EMBL" id="BMQV01000022">
    <property type="protein sequence ID" value="GGP56347.1"/>
    <property type="molecule type" value="Genomic_DNA"/>
</dbReference>
<feature type="transmembrane region" description="Helical" evidence="6">
    <location>
        <begin position="12"/>
        <end position="29"/>
    </location>
</feature>
<feature type="coiled-coil region" evidence="5">
    <location>
        <begin position="130"/>
        <end position="164"/>
    </location>
</feature>
<name>A0ABQ2Q6K3_9GAMM</name>
<dbReference type="Proteomes" id="UP000654367">
    <property type="component" value="Unassembled WGS sequence"/>
</dbReference>
<keyword evidence="3 5" id="KW-0175">Coiled coil</keyword>
<evidence type="ECO:0000313" key="8">
    <source>
        <dbReference type="Proteomes" id="UP000654367"/>
    </source>
</evidence>
<sequence>MPFAVSLTPPQIAALIAVAFLGFLIGALINQRLTRQRWEQLKEQHEQEHLALINEAHAEVSRLQDMLDDKTDHSNHLQNKIESLISQLSTAETKADRVYTVEQQLVDAQHRLMESQLNLAKSNAIQQTILVKAETEQKSLQDKIALLESAEERLKLQFENLANRIFDERSENFKQQNVSQMDGVLGPLKQQLEGFRRQIHESYTHEQSERSALKHQLDHLRELNLKMSQDAINLTKALKGDNKQQGNWGEVILERVLQESGLREGHEYHIQQDLKDDNGKRFKPDVIVHLPEQKDVVIDAKMSLVSYERYFNSEDKDIREQAIKEHALSIRQHIKGLSQKDYHKLHGLKSLDYVLMFIPIEPAFLLAIEYDPSLVNFALEHNIMLVSPTNLLVALRTINNIWRYEYQNQNAQNIAKQASRIYDKLCGYLEDMEKLGRALDSADKSYQNAMSKLSSGKGNLIRQAHVMQQLGVDTSKQLDKQLLNRALDESIDAGDDETDTQSVQN</sequence>
<comment type="function">
    <text evidence="1">Involved in DNA recombination.</text>
</comment>
<evidence type="ECO:0000256" key="1">
    <source>
        <dbReference type="ARBA" id="ARBA00003416"/>
    </source>
</evidence>
<comment type="caution">
    <text evidence="7">The sequence shown here is derived from an EMBL/GenBank/DDBJ whole genome shotgun (WGS) entry which is preliminary data.</text>
</comment>
<dbReference type="Pfam" id="PF02646">
    <property type="entry name" value="RmuC"/>
    <property type="match status" value="1"/>
</dbReference>
<dbReference type="PANTHER" id="PTHR30563">
    <property type="entry name" value="DNA RECOMBINATION PROTEIN RMUC"/>
    <property type="match status" value="1"/>
</dbReference>
<dbReference type="InterPro" id="IPR003798">
    <property type="entry name" value="DNA_recombination_RmuC"/>
</dbReference>
<keyword evidence="6" id="KW-0472">Membrane</keyword>
<reference evidence="8" key="1">
    <citation type="journal article" date="2019" name="Int. J. Syst. Evol. Microbiol.">
        <title>The Global Catalogue of Microorganisms (GCM) 10K type strain sequencing project: providing services to taxonomists for standard genome sequencing and annotation.</title>
        <authorList>
            <consortium name="The Broad Institute Genomics Platform"/>
            <consortium name="The Broad Institute Genome Sequencing Center for Infectious Disease"/>
            <person name="Wu L."/>
            <person name="Ma J."/>
        </authorList>
    </citation>
    <scope>NUCLEOTIDE SEQUENCE [LARGE SCALE GENOMIC DNA]</scope>
    <source>
        <strain evidence="8">JCM 32304</strain>
    </source>
</reference>
<protein>
    <submittedName>
        <fullName evidence="7">DNA recombination protein RmuC</fullName>
    </submittedName>
</protein>
<keyword evidence="6" id="KW-1133">Transmembrane helix</keyword>
<keyword evidence="4" id="KW-0233">DNA recombination</keyword>
<evidence type="ECO:0000256" key="5">
    <source>
        <dbReference type="SAM" id="Coils"/>
    </source>
</evidence>
<organism evidence="7 8">
    <name type="scientific">Shewanella saliphila</name>
    <dbReference type="NCBI Taxonomy" id="2282698"/>
    <lineage>
        <taxon>Bacteria</taxon>
        <taxon>Pseudomonadati</taxon>
        <taxon>Pseudomonadota</taxon>
        <taxon>Gammaproteobacteria</taxon>
        <taxon>Alteromonadales</taxon>
        <taxon>Shewanellaceae</taxon>
        <taxon>Shewanella</taxon>
    </lineage>
</organism>
<comment type="similarity">
    <text evidence="2">Belongs to the RmuC family.</text>
</comment>
<evidence type="ECO:0000256" key="2">
    <source>
        <dbReference type="ARBA" id="ARBA00009840"/>
    </source>
</evidence>
<proteinExistence type="inferred from homology"/>
<keyword evidence="8" id="KW-1185">Reference proteome</keyword>
<dbReference type="PANTHER" id="PTHR30563:SF0">
    <property type="entry name" value="DNA RECOMBINATION PROTEIN RMUC"/>
    <property type="match status" value="1"/>
</dbReference>
<evidence type="ECO:0000256" key="3">
    <source>
        <dbReference type="ARBA" id="ARBA00023054"/>
    </source>
</evidence>
<evidence type="ECO:0000256" key="6">
    <source>
        <dbReference type="SAM" id="Phobius"/>
    </source>
</evidence>
<feature type="coiled-coil region" evidence="5">
    <location>
        <begin position="28"/>
        <end position="94"/>
    </location>
</feature>
<evidence type="ECO:0000256" key="4">
    <source>
        <dbReference type="ARBA" id="ARBA00023172"/>
    </source>
</evidence>
<gene>
    <name evidence="7" type="primary">rmuC</name>
    <name evidence="7" type="ORF">GCM10009409_23160</name>
</gene>
<dbReference type="RefSeq" id="WP_188920508.1">
    <property type="nucleotide sequence ID" value="NZ_BMQV01000022.1"/>
</dbReference>
<evidence type="ECO:0000313" key="7">
    <source>
        <dbReference type="EMBL" id="GGP56347.1"/>
    </source>
</evidence>